<dbReference type="InterPro" id="IPR005467">
    <property type="entry name" value="His_kinase_dom"/>
</dbReference>
<dbReference type="EC" id="2.7.13.3" evidence="3"/>
<reference evidence="15" key="1">
    <citation type="submission" date="2017-01" db="EMBL/GenBank/DDBJ databases">
        <authorList>
            <person name="Varghese N."/>
            <person name="Submissions S."/>
        </authorList>
    </citation>
    <scope>NUCLEOTIDE SEQUENCE [LARGE SCALE GENOMIC DNA]</scope>
    <source>
        <strain evidence="15">ATCC 51758</strain>
    </source>
</reference>
<dbReference type="RefSeq" id="WP_076601302.1">
    <property type="nucleotide sequence ID" value="NZ_FTMD01000003.1"/>
</dbReference>
<dbReference type="OrthoDB" id="9121563at2"/>
<keyword evidence="7 14" id="KW-0418">Kinase</keyword>
<dbReference type="PROSITE" id="PS50885">
    <property type="entry name" value="HAMP"/>
    <property type="match status" value="1"/>
</dbReference>
<dbReference type="PANTHER" id="PTHR45436">
    <property type="entry name" value="SENSOR HISTIDINE KINASE YKOH"/>
    <property type="match status" value="1"/>
</dbReference>
<evidence type="ECO:0000256" key="6">
    <source>
        <dbReference type="ARBA" id="ARBA00022692"/>
    </source>
</evidence>
<keyword evidence="15" id="KW-1185">Reference proteome</keyword>
<proteinExistence type="predicted"/>
<dbReference type="PRINTS" id="PR00344">
    <property type="entry name" value="BCTRLSENSOR"/>
</dbReference>
<dbReference type="SMART" id="SM00387">
    <property type="entry name" value="HATPase_c"/>
    <property type="match status" value="1"/>
</dbReference>
<evidence type="ECO:0000256" key="2">
    <source>
        <dbReference type="ARBA" id="ARBA00004370"/>
    </source>
</evidence>
<keyword evidence="8 11" id="KW-1133">Transmembrane helix</keyword>
<protein>
    <recommendedName>
        <fullName evidence="3">histidine kinase</fullName>
        <ecNumber evidence="3">2.7.13.3</ecNumber>
    </recommendedName>
</protein>
<evidence type="ECO:0000259" key="13">
    <source>
        <dbReference type="PROSITE" id="PS50885"/>
    </source>
</evidence>
<dbReference type="Pfam" id="PF02518">
    <property type="entry name" value="HATPase_c"/>
    <property type="match status" value="1"/>
</dbReference>
<feature type="domain" description="Histidine kinase" evidence="12">
    <location>
        <begin position="217"/>
        <end position="422"/>
    </location>
</feature>
<organism evidence="14 15">
    <name type="scientific">Aromatoleum tolulyticum</name>
    <dbReference type="NCBI Taxonomy" id="34027"/>
    <lineage>
        <taxon>Bacteria</taxon>
        <taxon>Pseudomonadati</taxon>
        <taxon>Pseudomonadota</taxon>
        <taxon>Betaproteobacteria</taxon>
        <taxon>Rhodocyclales</taxon>
        <taxon>Rhodocyclaceae</taxon>
        <taxon>Aromatoleum</taxon>
    </lineage>
</organism>
<dbReference type="InterPro" id="IPR003660">
    <property type="entry name" value="HAMP_dom"/>
</dbReference>
<evidence type="ECO:0000313" key="14">
    <source>
        <dbReference type="EMBL" id="SIQ31058.1"/>
    </source>
</evidence>
<name>A0A1N6RQA5_9RHOO</name>
<feature type="transmembrane region" description="Helical" evidence="11">
    <location>
        <begin position="12"/>
        <end position="34"/>
    </location>
</feature>
<dbReference type="PROSITE" id="PS50109">
    <property type="entry name" value="HIS_KIN"/>
    <property type="match status" value="1"/>
</dbReference>
<dbReference type="SUPFAM" id="SSF55874">
    <property type="entry name" value="ATPase domain of HSP90 chaperone/DNA topoisomerase II/histidine kinase"/>
    <property type="match status" value="1"/>
</dbReference>
<evidence type="ECO:0000256" key="3">
    <source>
        <dbReference type="ARBA" id="ARBA00012438"/>
    </source>
</evidence>
<dbReference type="InterPro" id="IPR036890">
    <property type="entry name" value="HATPase_C_sf"/>
</dbReference>
<evidence type="ECO:0000256" key="7">
    <source>
        <dbReference type="ARBA" id="ARBA00022777"/>
    </source>
</evidence>
<dbReference type="SMART" id="SM00388">
    <property type="entry name" value="HisKA"/>
    <property type="match status" value="1"/>
</dbReference>
<keyword evidence="6 11" id="KW-0812">Transmembrane</keyword>
<evidence type="ECO:0000256" key="8">
    <source>
        <dbReference type="ARBA" id="ARBA00022989"/>
    </source>
</evidence>
<keyword evidence="5" id="KW-0808">Transferase</keyword>
<evidence type="ECO:0000313" key="15">
    <source>
        <dbReference type="Proteomes" id="UP000186819"/>
    </source>
</evidence>
<dbReference type="InterPro" id="IPR004358">
    <property type="entry name" value="Sig_transdc_His_kin-like_C"/>
</dbReference>
<keyword evidence="10 11" id="KW-0472">Membrane</keyword>
<dbReference type="InterPro" id="IPR003594">
    <property type="entry name" value="HATPase_dom"/>
</dbReference>
<evidence type="ECO:0000259" key="12">
    <source>
        <dbReference type="PROSITE" id="PS50109"/>
    </source>
</evidence>
<dbReference type="SMART" id="SM00304">
    <property type="entry name" value="HAMP"/>
    <property type="match status" value="1"/>
</dbReference>
<evidence type="ECO:0000256" key="4">
    <source>
        <dbReference type="ARBA" id="ARBA00022553"/>
    </source>
</evidence>
<keyword evidence="4" id="KW-0597">Phosphoprotein</keyword>
<feature type="transmembrane region" description="Helical" evidence="11">
    <location>
        <begin position="129"/>
        <end position="149"/>
    </location>
</feature>
<dbReference type="SUPFAM" id="SSF47384">
    <property type="entry name" value="Homodimeric domain of signal transducing histidine kinase"/>
    <property type="match status" value="1"/>
</dbReference>
<dbReference type="Gene3D" id="3.30.565.10">
    <property type="entry name" value="Histidine kinase-like ATPase, C-terminal domain"/>
    <property type="match status" value="1"/>
</dbReference>
<feature type="domain" description="HAMP" evidence="13">
    <location>
        <begin position="155"/>
        <end position="209"/>
    </location>
</feature>
<dbReference type="STRING" id="34027.SAMN05421829_103329"/>
<dbReference type="Gene3D" id="1.10.287.130">
    <property type="match status" value="1"/>
</dbReference>
<evidence type="ECO:0000256" key="5">
    <source>
        <dbReference type="ARBA" id="ARBA00022679"/>
    </source>
</evidence>
<dbReference type="PANTHER" id="PTHR45436:SF16">
    <property type="entry name" value="HISTIDINE KINASE"/>
    <property type="match status" value="1"/>
</dbReference>
<evidence type="ECO:0000256" key="1">
    <source>
        <dbReference type="ARBA" id="ARBA00000085"/>
    </source>
</evidence>
<gene>
    <name evidence="14" type="ORF">SAMN05421829_103329</name>
</gene>
<dbReference type="CDD" id="cd00082">
    <property type="entry name" value="HisKA"/>
    <property type="match status" value="1"/>
</dbReference>
<dbReference type="InterPro" id="IPR003661">
    <property type="entry name" value="HisK_dim/P_dom"/>
</dbReference>
<dbReference type="Pfam" id="PF00512">
    <property type="entry name" value="HisKA"/>
    <property type="match status" value="1"/>
</dbReference>
<comment type="subcellular location">
    <subcellularLocation>
        <location evidence="2">Membrane</location>
    </subcellularLocation>
</comment>
<dbReference type="GO" id="GO:0000155">
    <property type="term" value="F:phosphorelay sensor kinase activity"/>
    <property type="evidence" value="ECO:0007669"/>
    <property type="project" value="InterPro"/>
</dbReference>
<evidence type="ECO:0000256" key="11">
    <source>
        <dbReference type="SAM" id="Phobius"/>
    </source>
</evidence>
<dbReference type="Proteomes" id="UP000186819">
    <property type="component" value="Unassembled WGS sequence"/>
</dbReference>
<accession>A0A1N6RQA5</accession>
<dbReference type="InterPro" id="IPR050428">
    <property type="entry name" value="TCS_sensor_his_kinase"/>
</dbReference>
<dbReference type="GO" id="GO:0005886">
    <property type="term" value="C:plasma membrane"/>
    <property type="evidence" value="ECO:0007669"/>
    <property type="project" value="TreeGrafter"/>
</dbReference>
<evidence type="ECO:0000256" key="10">
    <source>
        <dbReference type="ARBA" id="ARBA00023136"/>
    </source>
</evidence>
<dbReference type="AlphaFoldDB" id="A0A1N6RQA5"/>
<dbReference type="Gene3D" id="6.10.340.10">
    <property type="match status" value="1"/>
</dbReference>
<dbReference type="EMBL" id="FTMD01000003">
    <property type="protein sequence ID" value="SIQ31058.1"/>
    <property type="molecule type" value="Genomic_DNA"/>
</dbReference>
<dbReference type="InterPro" id="IPR036097">
    <property type="entry name" value="HisK_dim/P_sf"/>
</dbReference>
<evidence type="ECO:0000256" key="9">
    <source>
        <dbReference type="ARBA" id="ARBA00023012"/>
    </source>
</evidence>
<keyword evidence="9" id="KW-0902">Two-component regulatory system</keyword>
<sequence length="422" mass="45594">MTTPQSLASRIVAAFVLMAAVVAGVFALIVVNAIDTVETRLVSDAMNRQLDFIIDESDEGRFPALGPGLELYVAPVGASASLPAWLALLHEGLHETENDDEAYHVLVRDRSAKRYVLVLDQEDFERRETMLFVAVTAGVVISILAAALLGRALARTVISPVVRLSGQVQHRDQLLPLAPSLASEYADDEVGKLAAAFDETLGSLRAALEREQLFTSDVSHELRTPLMVIASSCELLEAQSLAPPQRAQVERVARACAEMQELVETFLGLARAPQERGTKLAGTSLAAVATEQLHRWQPEAAQRGLTLDLVSESVDDGVYPAPLLRAVLTNLVRNAIHYTDEGFVRVVLRNGGFSVLDSGAGIPEAERALVFRPFARGGSTRGDGIGIGLSLVQRICDRQGWQITLSPREGSGCEFRVELRAS</sequence>
<comment type="catalytic activity">
    <reaction evidence="1">
        <text>ATP + protein L-histidine = ADP + protein N-phospho-L-histidine.</text>
        <dbReference type="EC" id="2.7.13.3"/>
    </reaction>
</comment>